<sequence length="171" mass="19621">MSAASHCGEGKEKPAEGVAEEAGQGDMMTSVPVTPQKREAIEREVKVLRSIFNNADRAVEYLITGIPEVQAEAPPRQPSQQEAPATRVIQIEKIKSRIKANAEHFALVEESLRERTRADKELEYHYAKHEEFLCKAKKLLRKEKEFINLMRKYETLKDLEANIFKCMRHDE</sequence>
<keyword evidence="3" id="KW-1185">Reference proteome</keyword>
<comment type="caution">
    <text evidence="2">The sequence shown here is derived from an EMBL/GenBank/DDBJ whole genome shotgun (WGS) entry which is preliminary data.</text>
</comment>
<evidence type="ECO:0000313" key="2">
    <source>
        <dbReference type="EMBL" id="KAK2711066.1"/>
    </source>
</evidence>
<name>A0AA88HNT9_ARTSF</name>
<feature type="region of interest" description="Disordered" evidence="1">
    <location>
        <begin position="1"/>
        <end position="37"/>
    </location>
</feature>
<evidence type="ECO:0000313" key="3">
    <source>
        <dbReference type="Proteomes" id="UP001187531"/>
    </source>
</evidence>
<dbReference type="EMBL" id="JAVRJZ010000016">
    <property type="protein sequence ID" value="KAK2711066.1"/>
    <property type="molecule type" value="Genomic_DNA"/>
</dbReference>
<evidence type="ECO:0000256" key="1">
    <source>
        <dbReference type="SAM" id="MobiDB-lite"/>
    </source>
</evidence>
<organism evidence="2 3">
    <name type="scientific">Artemia franciscana</name>
    <name type="common">Brine shrimp</name>
    <name type="synonym">Artemia sanfranciscana</name>
    <dbReference type="NCBI Taxonomy" id="6661"/>
    <lineage>
        <taxon>Eukaryota</taxon>
        <taxon>Metazoa</taxon>
        <taxon>Ecdysozoa</taxon>
        <taxon>Arthropoda</taxon>
        <taxon>Crustacea</taxon>
        <taxon>Branchiopoda</taxon>
        <taxon>Anostraca</taxon>
        <taxon>Artemiidae</taxon>
        <taxon>Artemia</taxon>
    </lineage>
</organism>
<reference evidence="2" key="1">
    <citation type="submission" date="2023-07" db="EMBL/GenBank/DDBJ databases">
        <title>Chromosome-level genome assembly of Artemia franciscana.</title>
        <authorList>
            <person name="Jo E."/>
        </authorList>
    </citation>
    <scope>NUCLEOTIDE SEQUENCE</scope>
    <source>
        <tissue evidence="2">Whole body</tissue>
    </source>
</reference>
<accession>A0AA88HNT9</accession>
<dbReference type="Gene3D" id="1.10.8.10">
    <property type="entry name" value="DNA helicase RuvA subunit, C-terminal domain"/>
    <property type="match status" value="1"/>
</dbReference>
<gene>
    <name evidence="2" type="ORF">QYM36_012289</name>
</gene>
<proteinExistence type="predicted"/>
<protein>
    <submittedName>
        <fullName evidence="2">Uncharacterized protein</fullName>
    </submittedName>
</protein>
<dbReference type="Proteomes" id="UP001187531">
    <property type="component" value="Unassembled WGS sequence"/>
</dbReference>
<dbReference type="AlphaFoldDB" id="A0AA88HNT9"/>